<keyword evidence="1" id="KW-1133">Transmembrane helix</keyword>
<evidence type="ECO:0000313" key="3">
    <source>
        <dbReference type="Proteomes" id="UP000178017"/>
    </source>
</evidence>
<dbReference type="Pfam" id="PF09136">
    <property type="entry name" value="Glucodextran_B"/>
    <property type="match status" value="1"/>
</dbReference>
<accession>A0A1F5MJ33</accession>
<gene>
    <name evidence="2" type="ORF">A3B49_00645</name>
</gene>
<name>A0A1F5MJ33_9BACT</name>
<feature type="transmembrane region" description="Helical" evidence="1">
    <location>
        <begin position="24"/>
        <end position="43"/>
    </location>
</feature>
<keyword evidence="1" id="KW-0472">Membrane</keyword>
<reference evidence="2 3" key="1">
    <citation type="journal article" date="2016" name="Nat. Commun.">
        <title>Thousands of microbial genomes shed light on interconnected biogeochemical processes in an aquifer system.</title>
        <authorList>
            <person name="Anantharaman K."/>
            <person name="Brown C.T."/>
            <person name="Hug L.A."/>
            <person name="Sharon I."/>
            <person name="Castelle C.J."/>
            <person name="Probst A.J."/>
            <person name="Thomas B.C."/>
            <person name="Singh A."/>
            <person name="Wilkins M.J."/>
            <person name="Karaoz U."/>
            <person name="Brodie E.L."/>
            <person name="Williams K.H."/>
            <person name="Hubbard S.S."/>
            <person name="Banfield J.F."/>
        </authorList>
    </citation>
    <scope>NUCLEOTIDE SEQUENCE [LARGE SCALE GENOMIC DNA]</scope>
</reference>
<dbReference type="Gene3D" id="2.60.40.10">
    <property type="entry name" value="Immunoglobulins"/>
    <property type="match status" value="1"/>
</dbReference>
<dbReference type="InterPro" id="IPR013783">
    <property type="entry name" value="Ig-like_fold"/>
</dbReference>
<proteinExistence type="predicted"/>
<evidence type="ECO:0000313" key="2">
    <source>
        <dbReference type="EMBL" id="OGE65381.1"/>
    </source>
</evidence>
<dbReference type="Proteomes" id="UP000178017">
    <property type="component" value="Unassembled WGS sequence"/>
</dbReference>
<keyword evidence="1" id="KW-0812">Transmembrane</keyword>
<comment type="caution">
    <text evidence="2">The sequence shown here is derived from an EMBL/GenBank/DDBJ whole genome shotgun (WGS) entry which is preliminary data.</text>
</comment>
<sequence length="243" mass="27165">MKRYKSRYKPFSIKRSEKRVRQRLFLSIIIIAVFGFALVSWILPTFIGGLSVLNQFKTTSKITEPIEDTTIAPPVLNIPYEATNSAAISIKGYAQSSYFVEIYLDDELKSTTKAREDGSFISDPIELNIGSNFISGKAVNLEDKKSLSSKPIKVVFDNEKPTLEINSPSDNQETKEKKFTVSGLAETQDEIDVRVNNFRVIVQADGKYSYTLELSEGENIITVTATDGAGNSSQLTRRLVYQP</sequence>
<dbReference type="EMBL" id="MFDO01000018">
    <property type="protein sequence ID" value="OGE65381.1"/>
    <property type="molecule type" value="Genomic_DNA"/>
</dbReference>
<protein>
    <submittedName>
        <fullName evidence="2">Uncharacterized protein</fullName>
    </submittedName>
</protein>
<dbReference type="AlphaFoldDB" id="A0A1F5MJ33"/>
<evidence type="ECO:0000256" key="1">
    <source>
        <dbReference type="SAM" id="Phobius"/>
    </source>
</evidence>
<organism evidence="2 3">
    <name type="scientific">Candidatus Daviesbacteria bacterium RIFCSPLOWO2_01_FULL_40_24</name>
    <dbReference type="NCBI Taxonomy" id="1797787"/>
    <lineage>
        <taxon>Bacteria</taxon>
        <taxon>Candidatus Daviesiibacteriota</taxon>
    </lineage>
</organism>